<organism evidence="1 2">
    <name type="scientific">Parabacteroides goldsteinii DSM 19448 = WAL 12034</name>
    <dbReference type="NCBI Taxonomy" id="927665"/>
    <lineage>
        <taxon>Bacteria</taxon>
        <taxon>Pseudomonadati</taxon>
        <taxon>Bacteroidota</taxon>
        <taxon>Bacteroidia</taxon>
        <taxon>Bacteroidales</taxon>
        <taxon>Tannerellaceae</taxon>
        <taxon>Parabacteroides</taxon>
    </lineage>
</organism>
<dbReference type="EMBL" id="AQHV01000001">
    <property type="protein sequence ID" value="KKB59987.1"/>
    <property type="molecule type" value="Genomic_DNA"/>
</dbReference>
<dbReference type="PROSITE" id="PS51257">
    <property type="entry name" value="PROKAR_LIPOPROTEIN"/>
    <property type="match status" value="1"/>
</dbReference>
<accession>A0A0F5JRD2</accession>
<reference evidence="1 2" key="1">
    <citation type="submission" date="2013-04" db="EMBL/GenBank/DDBJ databases">
        <title>The Genome Sequence of Parabacteroides goldsteinii DSM 19448.</title>
        <authorList>
            <consortium name="The Broad Institute Genomics Platform"/>
            <person name="Earl A."/>
            <person name="Ward D."/>
            <person name="Feldgarden M."/>
            <person name="Gevers D."/>
            <person name="Martens E."/>
            <person name="Sakamoto M."/>
            <person name="Benno Y."/>
            <person name="Song Y."/>
            <person name="Liu C."/>
            <person name="Lee J."/>
            <person name="Bolanos M."/>
            <person name="Vaisanen M.L."/>
            <person name="Finegold S.M."/>
            <person name="Walker B."/>
            <person name="Young S."/>
            <person name="Zeng Q."/>
            <person name="Gargeya S."/>
            <person name="Fitzgerald M."/>
            <person name="Haas B."/>
            <person name="Abouelleil A."/>
            <person name="Allen A.W."/>
            <person name="Alvarado L."/>
            <person name="Arachchi H.M."/>
            <person name="Berlin A.M."/>
            <person name="Chapman S.B."/>
            <person name="Gainer-Dewar J."/>
            <person name="Goldberg J."/>
            <person name="Griggs A."/>
            <person name="Gujja S."/>
            <person name="Hansen M."/>
            <person name="Howarth C."/>
            <person name="Imamovic A."/>
            <person name="Ireland A."/>
            <person name="Larimer J."/>
            <person name="McCowan C."/>
            <person name="Murphy C."/>
            <person name="Pearson M."/>
            <person name="Poon T.W."/>
            <person name="Priest M."/>
            <person name="Roberts A."/>
            <person name="Saif S."/>
            <person name="Shea T."/>
            <person name="Sisk P."/>
            <person name="Sykes S."/>
            <person name="Wortman J."/>
            <person name="Nusbaum C."/>
            <person name="Birren B."/>
        </authorList>
    </citation>
    <scope>NUCLEOTIDE SEQUENCE [LARGE SCALE GENOMIC DNA]</scope>
    <source>
        <strain evidence="1 2">DSM 19448</strain>
    </source>
</reference>
<comment type="caution">
    <text evidence="1">The sequence shown here is derived from an EMBL/GenBank/DDBJ whole genome shotgun (WGS) entry which is preliminary data.</text>
</comment>
<gene>
    <name evidence="1" type="ORF">HMPREF1535_00261</name>
</gene>
<dbReference type="PATRIC" id="fig|927665.4.peg.262"/>
<dbReference type="STRING" id="927665.HMPREF1535_00261"/>
<name>A0A0F5JRD2_9BACT</name>
<dbReference type="AlphaFoldDB" id="A0A0F5JRD2"/>
<dbReference type="RefSeq" id="WP_046145074.1">
    <property type="nucleotide sequence ID" value="NZ_KQ033912.1"/>
</dbReference>
<sequence length="120" mass="13552">MKKTFLLLLTIIALTSCGRNYYIQNESIDYSQYTKAGFFITEASAVSFDYEPVASVYTFVYSGNEKGKWKRATYIDGVEAVYNDAKQKGANGIINLKYDVTYDKNGAVNYIYVKGMAIKK</sequence>
<proteinExistence type="predicted"/>
<dbReference type="Proteomes" id="UP000033047">
    <property type="component" value="Unassembled WGS sequence"/>
</dbReference>
<dbReference type="HOGENOM" id="CLU_1822322_0_0_10"/>
<protein>
    <recommendedName>
        <fullName evidence="3">Lipoprotein</fullName>
    </recommendedName>
</protein>
<evidence type="ECO:0000313" key="1">
    <source>
        <dbReference type="EMBL" id="KKB59987.1"/>
    </source>
</evidence>
<evidence type="ECO:0000313" key="2">
    <source>
        <dbReference type="Proteomes" id="UP000033047"/>
    </source>
</evidence>
<evidence type="ECO:0008006" key="3">
    <source>
        <dbReference type="Google" id="ProtNLM"/>
    </source>
</evidence>